<keyword evidence="2" id="KW-1133">Transmembrane helix</keyword>
<dbReference type="EMBL" id="FZQP02005332">
    <property type="protein sequence ID" value="VVD01399.1"/>
    <property type="molecule type" value="Genomic_DNA"/>
</dbReference>
<evidence type="ECO:0000313" key="4">
    <source>
        <dbReference type="Proteomes" id="UP000324832"/>
    </source>
</evidence>
<sequence length="101" mass="11310">MPQPAANRAVRLPDGHEECYTKTEESPPEHKGARILRSGDSARDRGRSATSLLSVLQHHLRRGPHVHRSYVLHCGNICLHQLTVVPIVAIITWSFEPDSFP</sequence>
<organism evidence="3 4">
    <name type="scientific">Leptidea sinapis</name>
    <dbReference type="NCBI Taxonomy" id="189913"/>
    <lineage>
        <taxon>Eukaryota</taxon>
        <taxon>Metazoa</taxon>
        <taxon>Ecdysozoa</taxon>
        <taxon>Arthropoda</taxon>
        <taxon>Hexapoda</taxon>
        <taxon>Insecta</taxon>
        <taxon>Pterygota</taxon>
        <taxon>Neoptera</taxon>
        <taxon>Endopterygota</taxon>
        <taxon>Lepidoptera</taxon>
        <taxon>Glossata</taxon>
        <taxon>Ditrysia</taxon>
        <taxon>Papilionoidea</taxon>
        <taxon>Pieridae</taxon>
        <taxon>Dismorphiinae</taxon>
        <taxon>Leptidea</taxon>
    </lineage>
</organism>
<dbReference type="AlphaFoldDB" id="A0A5E4QW13"/>
<accession>A0A5E4QW13</accession>
<gene>
    <name evidence="3" type="ORF">LSINAPIS_LOCUS11826</name>
</gene>
<keyword evidence="4" id="KW-1185">Reference proteome</keyword>
<feature type="transmembrane region" description="Helical" evidence="2">
    <location>
        <begin position="70"/>
        <end position="95"/>
    </location>
</feature>
<keyword evidence="2" id="KW-0472">Membrane</keyword>
<evidence type="ECO:0000313" key="3">
    <source>
        <dbReference type="EMBL" id="VVD01399.1"/>
    </source>
</evidence>
<evidence type="ECO:0000256" key="1">
    <source>
        <dbReference type="SAM" id="MobiDB-lite"/>
    </source>
</evidence>
<evidence type="ECO:0000256" key="2">
    <source>
        <dbReference type="SAM" id="Phobius"/>
    </source>
</evidence>
<dbReference type="Proteomes" id="UP000324832">
    <property type="component" value="Unassembled WGS sequence"/>
</dbReference>
<proteinExistence type="predicted"/>
<name>A0A5E4QW13_9NEOP</name>
<protein>
    <submittedName>
        <fullName evidence="3">Uncharacterized protein</fullName>
    </submittedName>
</protein>
<feature type="compositionally biased region" description="Basic and acidic residues" evidence="1">
    <location>
        <begin position="19"/>
        <end position="32"/>
    </location>
</feature>
<feature type="region of interest" description="Disordered" evidence="1">
    <location>
        <begin position="19"/>
        <end position="48"/>
    </location>
</feature>
<keyword evidence="2" id="KW-0812">Transmembrane</keyword>
<reference evidence="3 4" key="1">
    <citation type="submission" date="2017-07" db="EMBL/GenBank/DDBJ databases">
        <authorList>
            <person name="Talla V."/>
            <person name="Backstrom N."/>
        </authorList>
    </citation>
    <scope>NUCLEOTIDE SEQUENCE [LARGE SCALE GENOMIC DNA]</scope>
</reference>